<dbReference type="AlphaFoldDB" id="A0A0D9WNF2"/>
<evidence type="ECO:0000256" key="3">
    <source>
        <dbReference type="ARBA" id="ARBA00022801"/>
    </source>
</evidence>
<feature type="chain" id="PRO_5002348876" description="Calcineurin-like phosphoesterase domain-containing protein" evidence="6">
    <location>
        <begin position="20"/>
        <end position="361"/>
    </location>
</feature>
<reference evidence="7" key="3">
    <citation type="submission" date="2015-04" db="UniProtKB">
        <authorList>
            <consortium name="EnsemblPlants"/>
        </authorList>
    </citation>
    <scope>IDENTIFICATION</scope>
</reference>
<dbReference type="FunFam" id="3.60.21.10:FF:000135">
    <property type="entry name" value="Os06g0222800 protein"/>
    <property type="match status" value="1"/>
</dbReference>
<evidence type="ECO:0000256" key="2">
    <source>
        <dbReference type="ARBA" id="ARBA00022723"/>
    </source>
</evidence>
<dbReference type="eggNOG" id="KOG3662">
    <property type="taxonomic scope" value="Eukaryota"/>
</dbReference>
<dbReference type="Gene3D" id="3.60.21.10">
    <property type="match status" value="1"/>
</dbReference>
<keyword evidence="2" id="KW-0479">Metal-binding</keyword>
<evidence type="ECO:0000313" key="7">
    <source>
        <dbReference type="EnsemblPlants" id="LPERR06G07230.1"/>
    </source>
</evidence>
<evidence type="ECO:0008006" key="9">
    <source>
        <dbReference type="Google" id="ProtNLM"/>
    </source>
</evidence>
<keyword evidence="8" id="KW-1185">Reference proteome</keyword>
<reference evidence="7 8" key="1">
    <citation type="submission" date="2012-08" db="EMBL/GenBank/DDBJ databases">
        <title>Oryza genome evolution.</title>
        <authorList>
            <person name="Wing R.A."/>
        </authorList>
    </citation>
    <scope>NUCLEOTIDE SEQUENCE</scope>
</reference>
<sequence length="361" mass="39601">MAAWPSSWLLLLLVAALLAFEDWLATPTCSGGSTVPASGDLRVMMVSDLMLLGSDASYADRFFRNHFMSKLFAKSIQTLKPDIIVVLGDISAEGFKLTESKWIDVLDQFEGILGQYSVLPLHVSLGDKDVGGCASLDNKFVHRVTKHLPELDSGGCSAFEISNVSFVSLNAVALLCGNNPLRFSVEKVIERENHHFQQKMVNEDGHFSLGSVQREGFNWRQNNMESGSGPVVLLHFPLYKSHEPDKFDGEDIGVPNFSEGTASESPVYSSLRERGANSYDQLHAVPANSTQYILQALKPRIVFSAHDGTFSDYTHDDGTREVAVPAMTQKITGVPGFVIATFGSKGLVTVRHCLIVPEWYG</sequence>
<evidence type="ECO:0000256" key="5">
    <source>
        <dbReference type="ARBA" id="ARBA00023211"/>
    </source>
</evidence>
<dbReference type="SUPFAM" id="SSF56300">
    <property type="entry name" value="Metallo-dependent phosphatases"/>
    <property type="match status" value="1"/>
</dbReference>
<dbReference type="Gramene" id="LPERR06G07230.1">
    <property type="protein sequence ID" value="LPERR06G07230.1"/>
    <property type="gene ID" value="LPERR06G07230"/>
</dbReference>
<dbReference type="InterPro" id="IPR033308">
    <property type="entry name" value="PGAP5/Cdc1/Ted1"/>
</dbReference>
<reference evidence="8" key="2">
    <citation type="submission" date="2013-12" db="EMBL/GenBank/DDBJ databases">
        <authorList>
            <person name="Yu Y."/>
            <person name="Lee S."/>
            <person name="de Baynast K."/>
            <person name="Wissotski M."/>
            <person name="Liu L."/>
            <person name="Talag J."/>
            <person name="Goicoechea J."/>
            <person name="Angelova A."/>
            <person name="Jetty R."/>
            <person name="Kudrna D."/>
            <person name="Golser W."/>
            <person name="Rivera L."/>
            <person name="Zhang J."/>
            <person name="Wing R."/>
        </authorList>
    </citation>
    <scope>NUCLEOTIDE SEQUENCE</scope>
</reference>
<accession>A0A0D9WNF2</accession>
<dbReference type="InterPro" id="IPR029052">
    <property type="entry name" value="Metallo-depent_PP-like"/>
</dbReference>
<dbReference type="STRING" id="77586.A0A0D9WNF2"/>
<name>A0A0D9WNF2_9ORYZ</name>
<dbReference type="GO" id="GO:0016020">
    <property type="term" value="C:membrane"/>
    <property type="evidence" value="ECO:0007669"/>
    <property type="project" value="GOC"/>
</dbReference>
<dbReference type="GO" id="GO:0046872">
    <property type="term" value="F:metal ion binding"/>
    <property type="evidence" value="ECO:0007669"/>
    <property type="project" value="UniProtKB-KW"/>
</dbReference>
<comment type="cofactor">
    <cofactor evidence="1">
        <name>Mn(2+)</name>
        <dbReference type="ChEBI" id="CHEBI:29035"/>
    </cofactor>
</comment>
<evidence type="ECO:0000256" key="1">
    <source>
        <dbReference type="ARBA" id="ARBA00001936"/>
    </source>
</evidence>
<dbReference type="Proteomes" id="UP000032180">
    <property type="component" value="Chromosome 6"/>
</dbReference>
<evidence type="ECO:0000256" key="6">
    <source>
        <dbReference type="SAM" id="SignalP"/>
    </source>
</evidence>
<feature type="signal peptide" evidence="6">
    <location>
        <begin position="1"/>
        <end position="19"/>
    </location>
</feature>
<dbReference type="PANTHER" id="PTHR13315:SF0">
    <property type="entry name" value="METALLOPHOSPHOESTERASE 1"/>
    <property type="match status" value="1"/>
</dbReference>
<keyword evidence="4" id="KW-0472">Membrane</keyword>
<dbReference type="GO" id="GO:0006506">
    <property type="term" value="P:GPI anchor biosynthetic process"/>
    <property type="evidence" value="ECO:0007669"/>
    <property type="project" value="InterPro"/>
</dbReference>
<keyword evidence="3" id="KW-0378">Hydrolase</keyword>
<organism evidence="7 8">
    <name type="scientific">Leersia perrieri</name>
    <dbReference type="NCBI Taxonomy" id="77586"/>
    <lineage>
        <taxon>Eukaryota</taxon>
        <taxon>Viridiplantae</taxon>
        <taxon>Streptophyta</taxon>
        <taxon>Embryophyta</taxon>
        <taxon>Tracheophyta</taxon>
        <taxon>Spermatophyta</taxon>
        <taxon>Magnoliopsida</taxon>
        <taxon>Liliopsida</taxon>
        <taxon>Poales</taxon>
        <taxon>Poaceae</taxon>
        <taxon>BOP clade</taxon>
        <taxon>Oryzoideae</taxon>
        <taxon>Oryzeae</taxon>
        <taxon>Oryzinae</taxon>
        <taxon>Leersia</taxon>
    </lineage>
</organism>
<keyword evidence="5" id="KW-0464">Manganese</keyword>
<dbReference type="EnsemblPlants" id="LPERR06G07230.1">
    <property type="protein sequence ID" value="LPERR06G07230.1"/>
    <property type="gene ID" value="LPERR06G07230"/>
</dbReference>
<evidence type="ECO:0000313" key="8">
    <source>
        <dbReference type="Proteomes" id="UP000032180"/>
    </source>
</evidence>
<dbReference type="PANTHER" id="PTHR13315">
    <property type="entry name" value="METALLO PHOSPHOESTERASE RELATED"/>
    <property type="match status" value="1"/>
</dbReference>
<dbReference type="HOGENOM" id="CLU_055036_0_0_1"/>
<proteinExistence type="predicted"/>
<evidence type="ECO:0000256" key="4">
    <source>
        <dbReference type="ARBA" id="ARBA00023136"/>
    </source>
</evidence>
<dbReference type="GO" id="GO:0016787">
    <property type="term" value="F:hydrolase activity"/>
    <property type="evidence" value="ECO:0007669"/>
    <property type="project" value="UniProtKB-KW"/>
</dbReference>
<protein>
    <recommendedName>
        <fullName evidence="9">Calcineurin-like phosphoesterase domain-containing protein</fullName>
    </recommendedName>
</protein>
<keyword evidence="6" id="KW-0732">Signal</keyword>